<dbReference type="Pfam" id="PF13193">
    <property type="entry name" value="AMP-binding_C"/>
    <property type="match status" value="1"/>
</dbReference>
<dbReference type="PROSITE" id="PS00012">
    <property type="entry name" value="PHOSPHOPANTETHEINE"/>
    <property type="match status" value="1"/>
</dbReference>
<dbReference type="GO" id="GO:0006631">
    <property type="term" value="P:fatty acid metabolic process"/>
    <property type="evidence" value="ECO:0007669"/>
    <property type="project" value="TreeGrafter"/>
</dbReference>
<dbReference type="InterPro" id="IPR001031">
    <property type="entry name" value="Thioesterase"/>
</dbReference>
<organism evidence="7 8">
    <name type="scientific">Cohnella endophytica</name>
    <dbReference type="NCBI Taxonomy" id="2419778"/>
    <lineage>
        <taxon>Bacteria</taxon>
        <taxon>Bacillati</taxon>
        <taxon>Bacillota</taxon>
        <taxon>Bacilli</taxon>
        <taxon>Bacillales</taxon>
        <taxon>Paenibacillaceae</taxon>
        <taxon>Cohnella</taxon>
    </lineage>
</organism>
<evidence type="ECO:0000259" key="6">
    <source>
        <dbReference type="PROSITE" id="PS50075"/>
    </source>
</evidence>
<evidence type="ECO:0000313" key="8">
    <source>
        <dbReference type="Proteomes" id="UP000282076"/>
    </source>
</evidence>
<evidence type="ECO:0000256" key="2">
    <source>
        <dbReference type="ARBA" id="ARBA00006432"/>
    </source>
</evidence>
<evidence type="ECO:0000256" key="5">
    <source>
        <dbReference type="ARBA" id="ARBA00022598"/>
    </source>
</evidence>
<dbReference type="EMBL" id="RBZM01000006">
    <property type="protein sequence ID" value="RKP53201.1"/>
    <property type="molecule type" value="Genomic_DNA"/>
</dbReference>
<accession>A0A494XU47</accession>
<comment type="cofactor">
    <cofactor evidence="1">
        <name>pantetheine 4'-phosphate</name>
        <dbReference type="ChEBI" id="CHEBI:47942"/>
    </cofactor>
</comment>
<gene>
    <name evidence="7" type="ORF">D7Z26_15860</name>
</gene>
<comment type="similarity">
    <text evidence="2">Belongs to the ATP-dependent AMP-binding enzyme family.</text>
</comment>
<dbReference type="InterPro" id="IPR000873">
    <property type="entry name" value="AMP-dep_synth/lig_dom"/>
</dbReference>
<feature type="domain" description="Carrier" evidence="6">
    <location>
        <begin position="528"/>
        <end position="603"/>
    </location>
</feature>
<dbReference type="Pfam" id="PF00975">
    <property type="entry name" value="Thioesterase"/>
    <property type="match status" value="1"/>
</dbReference>
<dbReference type="FunFam" id="1.10.1200.10:FF:000005">
    <property type="entry name" value="Nonribosomal peptide synthetase 1"/>
    <property type="match status" value="1"/>
</dbReference>
<dbReference type="GO" id="GO:0031177">
    <property type="term" value="F:phosphopantetheine binding"/>
    <property type="evidence" value="ECO:0007669"/>
    <property type="project" value="InterPro"/>
</dbReference>
<dbReference type="AlphaFoldDB" id="A0A494XU47"/>
<evidence type="ECO:0000313" key="7">
    <source>
        <dbReference type="EMBL" id="RKP53201.1"/>
    </source>
</evidence>
<name>A0A494XU47_9BACL</name>
<evidence type="ECO:0000256" key="1">
    <source>
        <dbReference type="ARBA" id="ARBA00001957"/>
    </source>
</evidence>
<dbReference type="Gene3D" id="3.40.50.1820">
    <property type="entry name" value="alpha/beta hydrolase"/>
    <property type="match status" value="1"/>
</dbReference>
<dbReference type="InterPro" id="IPR006162">
    <property type="entry name" value="Ppantetheine_attach_site"/>
</dbReference>
<dbReference type="Gene3D" id="3.30.300.30">
    <property type="match status" value="1"/>
</dbReference>
<sequence>MNSKQNILTPLMHFASQTPRAIAFVAPDLDAITYSQLANSVGKIVNRLLRTGLRNKSRVALIAKDGPEMATLFLAVAGTMTCAPLNPKYTYEEFKFYLSDLQADSVILDDDSYPAVRAAKDLGIHVMRLSELFNATTADSNSSFDDKELSPHLAHYAENALILHTSGTTAKPKIVPLTHRNISASVIHIIDSLMLTRSDRCLNAMPMFHIHGLIITLLSSLAVGGSIVCSRGFIPEQFYNSIERFSPSWYTAVPTIHQAIVAHGRITEFNTNRSTFRLIRSSSSALSPQLARDLEQLFHVPVLAAYGMSETGQITINPLPPGERKSGSSGRATGCEVAVMDPNGGFVSPGVAGEIVVRGNSVIGGYENNSEANVNSFHEDWLRTGDQGYLDEEGYLFINGRIKELINRGGEKIMPREVEEAILGHSSVEEAAAFASPHPTLGEEVAVIIVTKPGVKVSEKELRRHAAVRLAEFKVPSKIFFANDIPKGPTGKIQRAFLAKSLGLDAAPPRREGNAVMGGSASASPWIRPRNEIEAKLEQIWSKLLNVHPISVRDSFFELGGNSLLTMQLVVEIGKAFMTSLPASVVFERNTIEQLASYIYSSRLAHTSTMVSIQPNGAKPPLFCIHDLSGDVIPYWNLASELGVDQPVFGLRFSADSDASHVTIEQLASGYIQEIGKIQPQGPYFLLGYSLGGMIAYEMAMQLRERSQEVSLLAMIDSRNPKRYPHSKNSFIITIVKNTEMIIKTPMGKKLPIIRRKLRNILIKMKLLSANSSENAERRALNFIKASNSYKPKPYPGRFVFFRAIEDMINQKSEENYGWESLEEDGVQVYKVPGIHSTIVDKPSMKMVAGYLGALL</sequence>
<dbReference type="InterPro" id="IPR025110">
    <property type="entry name" value="AMP-bd_C"/>
</dbReference>
<dbReference type="PANTHER" id="PTHR43201">
    <property type="entry name" value="ACYL-COA SYNTHETASE"/>
    <property type="match status" value="1"/>
</dbReference>
<keyword evidence="5" id="KW-0436">Ligase</keyword>
<dbReference type="InterPro" id="IPR029058">
    <property type="entry name" value="AB_hydrolase_fold"/>
</dbReference>
<dbReference type="SUPFAM" id="SSF56801">
    <property type="entry name" value="Acetyl-CoA synthetase-like"/>
    <property type="match status" value="1"/>
</dbReference>
<dbReference type="InterPro" id="IPR042099">
    <property type="entry name" value="ANL_N_sf"/>
</dbReference>
<dbReference type="Pfam" id="PF00550">
    <property type="entry name" value="PP-binding"/>
    <property type="match status" value="1"/>
</dbReference>
<dbReference type="Pfam" id="PF00501">
    <property type="entry name" value="AMP-binding"/>
    <property type="match status" value="1"/>
</dbReference>
<evidence type="ECO:0000256" key="4">
    <source>
        <dbReference type="ARBA" id="ARBA00022553"/>
    </source>
</evidence>
<dbReference type="SUPFAM" id="SSF47336">
    <property type="entry name" value="ACP-like"/>
    <property type="match status" value="1"/>
</dbReference>
<dbReference type="Gene3D" id="1.10.1200.10">
    <property type="entry name" value="ACP-like"/>
    <property type="match status" value="1"/>
</dbReference>
<dbReference type="GO" id="GO:0031956">
    <property type="term" value="F:medium-chain fatty acid-CoA ligase activity"/>
    <property type="evidence" value="ECO:0007669"/>
    <property type="project" value="TreeGrafter"/>
</dbReference>
<reference evidence="7 8" key="1">
    <citation type="submission" date="2018-10" db="EMBL/GenBank/DDBJ databases">
        <title>Cohnella sp. M2MS4P-1, whole genome shotgun sequence.</title>
        <authorList>
            <person name="Tuo L."/>
        </authorList>
    </citation>
    <scope>NUCLEOTIDE SEQUENCE [LARGE SCALE GENOMIC DNA]</scope>
    <source>
        <strain evidence="7 8">M2MS4P-1</strain>
    </source>
</reference>
<dbReference type="SMART" id="SM00823">
    <property type="entry name" value="PKS_PP"/>
    <property type="match status" value="1"/>
</dbReference>
<dbReference type="PROSITE" id="PS50075">
    <property type="entry name" value="CARRIER"/>
    <property type="match status" value="1"/>
</dbReference>
<proteinExistence type="inferred from homology"/>
<protein>
    <submittedName>
        <fullName evidence="7">Acyl-CoA synthetase</fullName>
    </submittedName>
</protein>
<keyword evidence="4" id="KW-0597">Phosphoprotein</keyword>
<dbReference type="SUPFAM" id="SSF53474">
    <property type="entry name" value="alpha/beta-Hydrolases"/>
    <property type="match status" value="1"/>
</dbReference>
<keyword evidence="3" id="KW-0596">Phosphopantetheine</keyword>
<dbReference type="InterPro" id="IPR045851">
    <property type="entry name" value="AMP-bd_C_sf"/>
</dbReference>
<comment type="caution">
    <text evidence="7">The sequence shown here is derived from an EMBL/GenBank/DDBJ whole genome shotgun (WGS) entry which is preliminary data.</text>
</comment>
<dbReference type="PANTHER" id="PTHR43201:SF5">
    <property type="entry name" value="MEDIUM-CHAIN ACYL-COA LIGASE ACSF2, MITOCHONDRIAL"/>
    <property type="match status" value="1"/>
</dbReference>
<dbReference type="InterPro" id="IPR036736">
    <property type="entry name" value="ACP-like_sf"/>
</dbReference>
<dbReference type="RefSeq" id="WP_120977946.1">
    <property type="nucleotide sequence ID" value="NZ_RBZM01000006.1"/>
</dbReference>
<dbReference type="InterPro" id="IPR020806">
    <property type="entry name" value="PKS_PP-bd"/>
</dbReference>
<dbReference type="InterPro" id="IPR009081">
    <property type="entry name" value="PP-bd_ACP"/>
</dbReference>
<keyword evidence="8" id="KW-1185">Reference proteome</keyword>
<dbReference type="Gene3D" id="3.40.50.12780">
    <property type="entry name" value="N-terminal domain of ligase-like"/>
    <property type="match status" value="1"/>
</dbReference>
<dbReference type="OrthoDB" id="9765680at2"/>
<evidence type="ECO:0000256" key="3">
    <source>
        <dbReference type="ARBA" id="ARBA00022450"/>
    </source>
</evidence>
<dbReference type="Proteomes" id="UP000282076">
    <property type="component" value="Unassembled WGS sequence"/>
</dbReference>